<dbReference type="InterPro" id="IPR002110">
    <property type="entry name" value="Ankyrin_rpt"/>
</dbReference>
<dbReference type="PROSITE" id="PS50088">
    <property type="entry name" value="ANK_REPEAT"/>
    <property type="match status" value="2"/>
</dbReference>
<name>A0A7C9EQB3_OPUST</name>
<evidence type="ECO:0000256" key="9">
    <source>
        <dbReference type="SAM" id="Phobius"/>
    </source>
</evidence>
<dbReference type="GO" id="GO:0005886">
    <property type="term" value="C:plasma membrane"/>
    <property type="evidence" value="ECO:0007669"/>
    <property type="project" value="TreeGrafter"/>
</dbReference>
<feature type="compositionally biased region" description="Low complexity" evidence="8">
    <location>
        <begin position="8"/>
        <end position="20"/>
    </location>
</feature>
<feature type="region of interest" description="Disordered" evidence="8">
    <location>
        <begin position="1"/>
        <end position="38"/>
    </location>
</feature>
<keyword evidence="6 9" id="KW-0472">Membrane</keyword>
<protein>
    <recommendedName>
        <fullName evidence="10">PGG domain-containing protein</fullName>
    </recommendedName>
</protein>
<sequence>MVPQPVNPSRGSSPGSSCSPAIDQMGSSSSPASVETSPSITTLMNASHYKMLLTGNQAALEEAISGLELSNLEAESDRSSVLHVAAMAGQVGLIVFIVTRFNEGENHHGGQHLLLRPNIRGDLPIHVAARAGKILAVEKLIECAVSSSFYQRNSTANANLVGDLCHQMLKAQNNNGNTALHIALENQQKVMAKTLFDNCHHTFYCLNDKGLSPLYLAIIAGFKHLAEEMLEKKFENPTDVEEQLKRGKVVYAAIMAKDLGTLSVMLKEYREVTKSYDGKGRRPLSYAAYTGFLEGVKYLLSDELRLKNIAFGPDEDGAFPIHSACSGGNVQVVKKLLNHSHNMMCLLNGKQQSILHVAAESGRAEVVDYILGRPDSECLINMKDEDGNTPLHLASKGKHAKVVYALTWDVRVNLYLQNNEQETALDVAEYNGQVPSFEERLTWLALRYAGLPKAPMIHHVILPEVFNPDQTTVPIEIANDSVVSTDICTLMTTRKGYMSHITPTNKYKERLNTLLMVSTLVATVTYASGFTVPGGYKQDNPDIGMAILAHRCAFQVFVISDTIALFSSILAAVTLIWAHLDDSRLILLALDFAMPLLGIALVTMCVAFMAGLYVTLHTQVWLGIVVFVMGGGFLGAVLLFFIPLYLPISRIKPKMLRYVFHVPFKLMLLACERGKSEALY</sequence>
<feature type="transmembrane region" description="Helical" evidence="9">
    <location>
        <begin position="585"/>
        <end position="614"/>
    </location>
</feature>
<evidence type="ECO:0000256" key="8">
    <source>
        <dbReference type="SAM" id="MobiDB-lite"/>
    </source>
</evidence>
<feature type="transmembrane region" description="Helical" evidence="9">
    <location>
        <begin position="620"/>
        <end position="646"/>
    </location>
</feature>
<reference evidence="11" key="1">
    <citation type="journal article" date="2013" name="J. Plant Res.">
        <title>Effect of fungi and light on seed germination of three Opuntia species from semiarid lands of central Mexico.</title>
        <authorList>
            <person name="Delgado-Sanchez P."/>
            <person name="Jimenez-Bremont J.F."/>
            <person name="Guerrero-Gonzalez Mde L."/>
            <person name="Flores J."/>
        </authorList>
    </citation>
    <scope>NUCLEOTIDE SEQUENCE</scope>
    <source>
        <tissue evidence="11">Cladode</tissue>
    </source>
</reference>
<dbReference type="Gene3D" id="1.25.40.20">
    <property type="entry name" value="Ankyrin repeat-containing domain"/>
    <property type="match status" value="2"/>
</dbReference>
<feature type="transmembrane region" description="Helical" evidence="9">
    <location>
        <begin position="556"/>
        <end position="578"/>
    </location>
</feature>
<evidence type="ECO:0000256" key="4">
    <source>
        <dbReference type="ARBA" id="ARBA00022989"/>
    </source>
</evidence>
<keyword evidence="4 9" id="KW-1133">Transmembrane helix</keyword>
<dbReference type="PROSITE" id="PS50297">
    <property type="entry name" value="ANK_REP_REGION"/>
    <property type="match status" value="2"/>
</dbReference>
<feature type="transmembrane region" description="Helical" evidence="9">
    <location>
        <begin position="514"/>
        <end position="536"/>
    </location>
</feature>
<accession>A0A7C9EQB3</accession>
<dbReference type="PANTHER" id="PTHR24186:SF46">
    <property type="entry name" value="PROTEIN ACCELERATED CELL DEATH 6-LIKE"/>
    <property type="match status" value="1"/>
</dbReference>
<evidence type="ECO:0000259" key="10">
    <source>
        <dbReference type="Pfam" id="PF13962"/>
    </source>
</evidence>
<evidence type="ECO:0000256" key="2">
    <source>
        <dbReference type="ARBA" id="ARBA00022692"/>
    </source>
</evidence>
<dbReference type="AlphaFoldDB" id="A0A7C9EQB3"/>
<dbReference type="EMBL" id="GISG01247947">
    <property type="protein sequence ID" value="MBA4670567.1"/>
    <property type="molecule type" value="Transcribed_RNA"/>
</dbReference>
<dbReference type="Pfam" id="PF12796">
    <property type="entry name" value="Ank_2"/>
    <property type="match status" value="2"/>
</dbReference>
<keyword evidence="5 7" id="KW-0040">ANK repeat</keyword>
<evidence type="ECO:0000256" key="6">
    <source>
        <dbReference type="ARBA" id="ARBA00023136"/>
    </source>
</evidence>
<organism evidence="11">
    <name type="scientific">Opuntia streptacantha</name>
    <name type="common">Prickly pear cactus</name>
    <name type="synonym">Opuntia cardona</name>
    <dbReference type="NCBI Taxonomy" id="393608"/>
    <lineage>
        <taxon>Eukaryota</taxon>
        <taxon>Viridiplantae</taxon>
        <taxon>Streptophyta</taxon>
        <taxon>Embryophyta</taxon>
        <taxon>Tracheophyta</taxon>
        <taxon>Spermatophyta</taxon>
        <taxon>Magnoliopsida</taxon>
        <taxon>eudicotyledons</taxon>
        <taxon>Gunneridae</taxon>
        <taxon>Pentapetalae</taxon>
        <taxon>Caryophyllales</taxon>
        <taxon>Cactineae</taxon>
        <taxon>Cactaceae</taxon>
        <taxon>Opuntioideae</taxon>
        <taxon>Opuntia</taxon>
    </lineage>
</organism>
<reference evidence="11" key="2">
    <citation type="submission" date="2020-07" db="EMBL/GenBank/DDBJ databases">
        <authorList>
            <person name="Vera ALvarez R."/>
            <person name="Arias-Moreno D.M."/>
            <person name="Jimenez-Jacinto V."/>
            <person name="Jimenez-Bremont J.F."/>
            <person name="Swaminathan K."/>
            <person name="Moose S.P."/>
            <person name="Guerrero-Gonzalez M.L."/>
            <person name="Marino-Ramirez L."/>
            <person name="Landsman D."/>
            <person name="Rodriguez-Kessler M."/>
            <person name="Delgado-Sanchez P."/>
        </authorList>
    </citation>
    <scope>NUCLEOTIDE SEQUENCE</scope>
    <source>
        <tissue evidence="11">Cladode</tissue>
    </source>
</reference>
<dbReference type="InterPro" id="IPR026961">
    <property type="entry name" value="PGG_dom"/>
</dbReference>
<dbReference type="PANTHER" id="PTHR24186">
    <property type="entry name" value="PROTEIN PHOSPHATASE 1 REGULATORY SUBUNIT"/>
    <property type="match status" value="1"/>
</dbReference>
<feature type="repeat" description="ANK" evidence="7">
    <location>
        <begin position="316"/>
        <end position="343"/>
    </location>
</feature>
<evidence type="ECO:0000256" key="5">
    <source>
        <dbReference type="ARBA" id="ARBA00023043"/>
    </source>
</evidence>
<feature type="repeat" description="ANK" evidence="7">
    <location>
        <begin position="386"/>
        <end position="406"/>
    </location>
</feature>
<feature type="domain" description="PGG" evidence="10">
    <location>
        <begin position="505"/>
        <end position="614"/>
    </location>
</feature>
<keyword evidence="3" id="KW-0677">Repeat</keyword>
<dbReference type="Pfam" id="PF00023">
    <property type="entry name" value="Ank"/>
    <property type="match status" value="1"/>
</dbReference>
<dbReference type="SMART" id="SM00248">
    <property type="entry name" value="ANK"/>
    <property type="match status" value="8"/>
</dbReference>
<dbReference type="SUPFAM" id="SSF48403">
    <property type="entry name" value="Ankyrin repeat"/>
    <property type="match status" value="1"/>
</dbReference>
<proteinExistence type="predicted"/>
<evidence type="ECO:0000256" key="3">
    <source>
        <dbReference type="ARBA" id="ARBA00022737"/>
    </source>
</evidence>
<evidence type="ECO:0000313" key="11">
    <source>
        <dbReference type="EMBL" id="MBA4670567.1"/>
    </source>
</evidence>
<evidence type="ECO:0000256" key="7">
    <source>
        <dbReference type="PROSITE-ProRule" id="PRU00023"/>
    </source>
</evidence>
<comment type="subcellular location">
    <subcellularLocation>
        <location evidence="1">Membrane</location>
        <topology evidence="1">Multi-pass membrane protein</topology>
    </subcellularLocation>
</comment>
<dbReference type="InterPro" id="IPR036770">
    <property type="entry name" value="Ankyrin_rpt-contain_sf"/>
</dbReference>
<dbReference type="Pfam" id="PF13962">
    <property type="entry name" value="PGG"/>
    <property type="match status" value="1"/>
</dbReference>
<keyword evidence="2 9" id="KW-0812">Transmembrane</keyword>
<feature type="compositionally biased region" description="Low complexity" evidence="8">
    <location>
        <begin position="27"/>
        <end position="38"/>
    </location>
</feature>
<evidence type="ECO:0000256" key="1">
    <source>
        <dbReference type="ARBA" id="ARBA00004141"/>
    </source>
</evidence>